<dbReference type="Pfam" id="PF13505">
    <property type="entry name" value="OMP_b-brl"/>
    <property type="match status" value="1"/>
</dbReference>
<dbReference type="InterPro" id="IPR036737">
    <property type="entry name" value="OmpA-like_sf"/>
</dbReference>
<accession>A0A1L3JMM7</accession>
<evidence type="ECO:0000256" key="4">
    <source>
        <dbReference type="ARBA" id="ARBA00023237"/>
    </source>
</evidence>
<dbReference type="STRING" id="1850252.LPB136_00105"/>
<evidence type="ECO:0000259" key="8">
    <source>
        <dbReference type="PROSITE" id="PS51123"/>
    </source>
</evidence>
<sequence length="390" mass="43273">MKKIVLLLVVVFCTMTEANAQEFNQWSIDLGVGVHKPVFPLSSGYGTDTPDFWQANIGGRYMINEKFGLRVDFGFNQFSEADGGKPFDTDYYRGTIEGVVNAGEILGFRDWTQRINLLIHGGVGLSDLKAYQPNAPKDRMINVVFGVTPQVKLTDRVALFLDASVVGHLYQNISFDGNGRTSRNGFNGGLFNASVGLNIYLGKEKTHADWYVESNEPTVEETNELTALENRLKTAEAKIAKLTGVKSDYNKAALVTELDNRYSKKGKTTVAPKVDFIKELLNKGYENVYFDFGKSTIQKYSLEAVNYVAKYLTENPSTKVELTGYADELGSTNSNQSLSTKRAKKVYDVLVAAGISSNRLSYNGKGEDTSVNKNSEEARQLVRRVSFTIK</sequence>
<evidence type="ECO:0000313" key="9">
    <source>
        <dbReference type="EMBL" id="APG63866.1"/>
    </source>
</evidence>
<feature type="signal peptide" evidence="7">
    <location>
        <begin position="1"/>
        <end position="20"/>
    </location>
</feature>
<dbReference type="OrthoDB" id="1522982at2"/>
<dbReference type="InterPro" id="IPR050330">
    <property type="entry name" value="Bact_OuterMem_StrucFunc"/>
</dbReference>
<dbReference type="Pfam" id="PF00691">
    <property type="entry name" value="OmpA"/>
    <property type="match status" value="1"/>
</dbReference>
<proteinExistence type="predicted"/>
<gene>
    <name evidence="9" type="ORF">LPB136_00105</name>
    <name evidence="10" type="ORF">LPB136_13580</name>
</gene>
<dbReference type="KEGG" id="ten:LPB136_13580"/>
<comment type="subcellular location">
    <subcellularLocation>
        <location evidence="1">Cell outer membrane</location>
    </subcellularLocation>
</comment>
<evidence type="ECO:0000256" key="2">
    <source>
        <dbReference type="ARBA" id="ARBA00022729"/>
    </source>
</evidence>
<dbReference type="GO" id="GO:0009279">
    <property type="term" value="C:cell outer membrane"/>
    <property type="evidence" value="ECO:0007669"/>
    <property type="project" value="UniProtKB-SubCell"/>
</dbReference>
<dbReference type="PRINTS" id="PR01021">
    <property type="entry name" value="OMPADOMAIN"/>
</dbReference>
<name>A0A1L3JMM7_9FLAO</name>
<feature type="chain" id="PRO_5011896941" description="OmpA-like domain-containing protein" evidence="7">
    <location>
        <begin position="21"/>
        <end position="390"/>
    </location>
</feature>
<dbReference type="RefSeq" id="WP_072554188.1">
    <property type="nucleotide sequence ID" value="NZ_CP018155.1"/>
</dbReference>
<dbReference type="CDD" id="cd07185">
    <property type="entry name" value="OmpA_C-like"/>
    <property type="match status" value="1"/>
</dbReference>
<dbReference type="PROSITE" id="PS51123">
    <property type="entry name" value="OMPA_2"/>
    <property type="match status" value="1"/>
</dbReference>
<dbReference type="AlphaFoldDB" id="A0A1L3JMM7"/>
<feature type="domain" description="OmpA-like" evidence="8">
    <location>
        <begin position="277"/>
        <end position="390"/>
    </location>
</feature>
<dbReference type="Gene3D" id="3.30.1330.60">
    <property type="entry name" value="OmpA-like domain"/>
    <property type="match status" value="1"/>
</dbReference>
<dbReference type="Proteomes" id="UP000181898">
    <property type="component" value="Chromosome"/>
</dbReference>
<keyword evidence="11" id="KW-1185">Reference proteome</keyword>
<dbReference type="InterPro" id="IPR006665">
    <property type="entry name" value="OmpA-like"/>
</dbReference>
<dbReference type="InterPro" id="IPR027385">
    <property type="entry name" value="Beta-barrel_OMP"/>
</dbReference>
<organism evidence="10 11">
    <name type="scientific">Tenacibaculum todarodis</name>
    <dbReference type="NCBI Taxonomy" id="1850252"/>
    <lineage>
        <taxon>Bacteria</taxon>
        <taxon>Pseudomonadati</taxon>
        <taxon>Bacteroidota</taxon>
        <taxon>Flavobacteriia</taxon>
        <taxon>Flavobacteriales</taxon>
        <taxon>Flavobacteriaceae</taxon>
        <taxon>Tenacibaculum</taxon>
    </lineage>
</organism>
<evidence type="ECO:0000256" key="6">
    <source>
        <dbReference type="SAM" id="Coils"/>
    </source>
</evidence>
<dbReference type="PANTHER" id="PTHR30329:SF21">
    <property type="entry name" value="LIPOPROTEIN YIAD-RELATED"/>
    <property type="match status" value="1"/>
</dbReference>
<reference evidence="10 11" key="1">
    <citation type="submission" date="2016-11" db="EMBL/GenBank/DDBJ databases">
        <title>Tenacibaculum sp. LPB0136, isolated from marine environment.</title>
        <authorList>
            <person name="Kim E."/>
            <person name="Yi H."/>
        </authorList>
    </citation>
    <scope>NUCLEOTIDE SEQUENCE [LARGE SCALE GENOMIC DNA]</scope>
    <source>
        <strain evidence="10 11">LPB0136</strain>
    </source>
</reference>
<keyword evidence="4" id="KW-0998">Cell outer membrane</keyword>
<dbReference type="PANTHER" id="PTHR30329">
    <property type="entry name" value="STATOR ELEMENT OF FLAGELLAR MOTOR COMPLEX"/>
    <property type="match status" value="1"/>
</dbReference>
<protein>
    <recommendedName>
        <fullName evidence="8">OmpA-like domain-containing protein</fullName>
    </recommendedName>
</protein>
<feature type="coiled-coil region" evidence="6">
    <location>
        <begin position="218"/>
        <end position="245"/>
    </location>
</feature>
<evidence type="ECO:0000313" key="11">
    <source>
        <dbReference type="Proteomes" id="UP000181898"/>
    </source>
</evidence>
<keyword evidence="6" id="KW-0175">Coiled coil</keyword>
<keyword evidence="2 7" id="KW-0732">Signal</keyword>
<evidence type="ECO:0000256" key="5">
    <source>
        <dbReference type="PROSITE-ProRule" id="PRU00473"/>
    </source>
</evidence>
<dbReference type="EMBL" id="CP018155">
    <property type="protein sequence ID" value="APG66339.1"/>
    <property type="molecule type" value="Genomic_DNA"/>
</dbReference>
<dbReference type="EMBL" id="CP018155">
    <property type="protein sequence ID" value="APG63866.1"/>
    <property type="molecule type" value="Genomic_DNA"/>
</dbReference>
<evidence type="ECO:0000256" key="1">
    <source>
        <dbReference type="ARBA" id="ARBA00004442"/>
    </source>
</evidence>
<evidence type="ECO:0000313" key="10">
    <source>
        <dbReference type="EMBL" id="APG66339.1"/>
    </source>
</evidence>
<keyword evidence="3 5" id="KW-0472">Membrane</keyword>
<dbReference type="SUPFAM" id="SSF103088">
    <property type="entry name" value="OmpA-like"/>
    <property type="match status" value="1"/>
</dbReference>
<dbReference type="KEGG" id="ten:LPB136_00105"/>
<evidence type="ECO:0000256" key="3">
    <source>
        <dbReference type="ARBA" id="ARBA00023136"/>
    </source>
</evidence>
<evidence type="ECO:0000256" key="7">
    <source>
        <dbReference type="SAM" id="SignalP"/>
    </source>
</evidence>
<dbReference type="InterPro" id="IPR006664">
    <property type="entry name" value="OMP_bac"/>
</dbReference>